<dbReference type="KEGG" id="sia:M1425_1022"/>
<evidence type="ECO:0000313" key="1">
    <source>
        <dbReference type="EMBL" id="ACP37789.1"/>
    </source>
</evidence>
<gene>
    <name evidence="1" type="ordered locus">M1425_1022</name>
</gene>
<accession>C3MXA9</accession>
<proteinExistence type="predicted"/>
<evidence type="ECO:0000313" key="2">
    <source>
        <dbReference type="Proteomes" id="UP000001350"/>
    </source>
</evidence>
<dbReference type="HOGENOM" id="CLU_2730586_0_0_2"/>
<protein>
    <submittedName>
        <fullName evidence="1">Uncharacterized protein</fullName>
    </submittedName>
</protein>
<reference evidence="1 2" key="1">
    <citation type="journal article" date="2009" name="Proc. Natl. Acad. Sci. U.S.A.">
        <title>Biogeography of the Sulfolobus islandicus pan-genome.</title>
        <authorList>
            <person name="Reno M.L."/>
            <person name="Held N.L."/>
            <person name="Fields C.J."/>
            <person name="Burke P.V."/>
            <person name="Whitaker R.J."/>
        </authorList>
    </citation>
    <scope>NUCLEOTIDE SEQUENCE [LARGE SCALE GENOMIC DNA]</scope>
    <source>
        <strain evidence="2">M.14.25 / Kamchatka #1</strain>
    </source>
</reference>
<dbReference type="Proteomes" id="UP000001350">
    <property type="component" value="Chromosome"/>
</dbReference>
<dbReference type="EMBL" id="CP001400">
    <property type="protein sequence ID" value="ACP37789.1"/>
    <property type="molecule type" value="Genomic_DNA"/>
</dbReference>
<name>C3MXA9_SACI4</name>
<dbReference type="RefSeq" id="WP_012711054.1">
    <property type="nucleotide sequence ID" value="NC_012588.1"/>
</dbReference>
<sequence>MVSKEDEMEKAKILINVMQQYIISGIDDQKIINNLILTLRSFKRLDVERVIKALYYRDVNKAKEELIRVLRS</sequence>
<dbReference type="GeneID" id="84058424"/>
<organism evidence="1 2">
    <name type="scientific">Saccharolobus islandicus (strain M.14.25 / Kamchatka #1)</name>
    <name type="common">Sulfolobus islandicus</name>
    <dbReference type="NCBI Taxonomy" id="427317"/>
    <lineage>
        <taxon>Archaea</taxon>
        <taxon>Thermoproteota</taxon>
        <taxon>Thermoprotei</taxon>
        <taxon>Sulfolobales</taxon>
        <taxon>Sulfolobaceae</taxon>
        <taxon>Saccharolobus</taxon>
    </lineage>
</organism>
<dbReference type="AlphaFoldDB" id="C3MXA9"/>